<proteinExistence type="predicted"/>
<feature type="domain" description="DUF4143" evidence="2">
    <location>
        <begin position="203"/>
        <end position="362"/>
    </location>
</feature>
<dbReference type="InterPro" id="IPR025420">
    <property type="entry name" value="DUF4143"/>
</dbReference>
<dbReference type="KEGG" id="fsy:FsymDg_4517"/>
<evidence type="ECO:0000259" key="1">
    <source>
        <dbReference type="Pfam" id="PF13173"/>
    </source>
</evidence>
<protein>
    <submittedName>
        <fullName evidence="3">Putative ATP/GTP binding protein</fullName>
    </submittedName>
</protein>
<sequence>MDGAGYVPRMVDSLLSELVTQLPALLMVGPRATGKTTTARRLARSTVRLDRPVEAAAFRADPDTALRALPEPVLLDEWQEVPDVLGAVKRAVDDDPRPGRFLLTGSVMADLETRTWPGTGRVVRLPLYGLTVREADRRSPGTLFIDRLATAELDALTVPADPPDLLGYIELALRGGFPDTVLRLSGLARRAWLAGYLDQLVTRDAQHVESRRDPDRLRRYVEALALTTAAVTTDETIVRAANLDRRTVVAYERLMTNLFVLDQIPAWSTQRLQRLVKRPKRYLVDSSLLGAALRATPRAVLRDGHLLGRVIDTFVVAQIRPELALSPLEPRLYHLRQEDGRREIDLLIELGGDQVVALEIKATAAPTTSDARHLVWLRDQLEERFVAGAVLHTGPRAFRIDDRVFALPISTLWG</sequence>
<reference evidence="3 4" key="1">
    <citation type="submission" date="2011-05" db="EMBL/GenBank/DDBJ databases">
        <title>Complete sequence of chromosome of Frankia symbiont of Datisca glomerata.</title>
        <authorList>
            <consortium name="US DOE Joint Genome Institute"/>
            <person name="Lucas S."/>
            <person name="Han J."/>
            <person name="Lapidus A."/>
            <person name="Cheng J.-F."/>
            <person name="Goodwin L."/>
            <person name="Pitluck S."/>
            <person name="Peters L."/>
            <person name="Mikhailova N."/>
            <person name="Chertkov O."/>
            <person name="Teshima H."/>
            <person name="Han C."/>
            <person name="Tapia R."/>
            <person name="Land M."/>
            <person name="Hauser L."/>
            <person name="Kyrpides N."/>
            <person name="Ivanova N."/>
            <person name="Pagani I."/>
            <person name="Berry A."/>
            <person name="Pawlowski K."/>
            <person name="Persson T."/>
            <person name="Vanden Heuvel B."/>
            <person name="Benson D."/>
            <person name="Woyke T."/>
        </authorList>
    </citation>
    <scope>NUCLEOTIDE SEQUENCE [LARGE SCALE GENOMIC DNA]</scope>
    <source>
        <strain evidence="4">4085684</strain>
    </source>
</reference>
<dbReference type="PANTHER" id="PTHR43566">
    <property type="entry name" value="CONSERVED PROTEIN"/>
    <property type="match status" value="1"/>
</dbReference>
<dbReference type="EMBL" id="CP002801">
    <property type="protein sequence ID" value="AEH11765.1"/>
    <property type="molecule type" value="Genomic_DNA"/>
</dbReference>
<dbReference type="Pfam" id="PF13635">
    <property type="entry name" value="DUF4143"/>
    <property type="match status" value="1"/>
</dbReference>
<dbReference type="RefSeq" id="WP_013875610.1">
    <property type="nucleotide sequence ID" value="NC_015656.1"/>
</dbReference>
<dbReference type="HOGENOM" id="CLU_041527_4_1_11"/>
<organism evidence="3 4">
    <name type="scientific">Candidatus Protofrankia datiscae</name>
    <dbReference type="NCBI Taxonomy" id="2716812"/>
    <lineage>
        <taxon>Bacteria</taxon>
        <taxon>Bacillati</taxon>
        <taxon>Actinomycetota</taxon>
        <taxon>Actinomycetes</taxon>
        <taxon>Frankiales</taxon>
        <taxon>Frankiaceae</taxon>
        <taxon>Protofrankia</taxon>
    </lineage>
</organism>
<name>F8B061_9ACTN</name>
<dbReference type="STRING" id="656024.FsymDg_4517"/>
<dbReference type="AlphaFoldDB" id="F8B061"/>
<gene>
    <name evidence="3" type="ordered locus">FsymDg_4517</name>
</gene>
<dbReference type="Proteomes" id="UP000001549">
    <property type="component" value="Chromosome"/>
</dbReference>
<dbReference type="InterPro" id="IPR041682">
    <property type="entry name" value="AAA_14"/>
</dbReference>
<dbReference type="eggNOG" id="COG1373">
    <property type="taxonomic scope" value="Bacteria"/>
</dbReference>
<keyword evidence="4" id="KW-1185">Reference proteome</keyword>
<feature type="domain" description="AAA" evidence="1">
    <location>
        <begin position="23"/>
        <end position="134"/>
    </location>
</feature>
<accession>F8B061</accession>
<dbReference type="PANTHER" id="PTHR43566:SF2">
    <property type="entry name" value="DUF4143 DOMAIN-CONTAINING PROTEIN"/>
    <property type="match status" value="1"/>
</dbReference>
<dbReference type="Pfam" id="PF13173">
    <property type="entry name" value="AAA_14"/>
    <property type="match status" value="1"/>
</dbReference>
<evidence type="ECO:0000313" key="4">
    <source>
        <dbReference type="Proteomes" id="UP000001549"/>
    </source>
</evidence>
<evidence type="ECO:0000313" key="3">
    <source>
        <dbReference type="EMBL" id="AEH11765.1"/>
    </source>
</evidence>
<evidence type="ECO:0000259" key="2">
    <source>
        <dbReference type="Pfam" id="PF13635"/>
    </source>
</evidence>
<dbReference type="InterPro" id="IPR027417">
    <property type="entry name" value="P-loop_NTPase"/>
</dbReference>
<dbReference type="SUPFAM" id="SSF52540">
    <property type="entry name" value="P-loop containing nucleoside triphosphate hydrolases"/>
    <property type="match status" value="1"/>
</dbReference>